<dbReference type="EMBL" id="AP023094">
    <property type="protein sequence ID" value="BCE48401.1"/>
    <property type="molecule type" value="Genomic_DNA"/>
</dbReference>
<reference evidence="2" key="1">
    <citation type="submission" date="2020-05" db="EMBL/GenBank/DDBJ databases">
        <title>Complete genome sequence of Bradyrhizobium diazoefficiens XF1 isolated from soybean nodule.</title>
        <authorList>
            <person name="Noda R."/>
            <person name="Kakizaki K."/>
            <person name="Minamisawa K."/>
        </authorList>
    </citation>
    <scope>NUCLEOTIDE SEQUENCE</scope>
    <source>
        <strain evidence="2">XF1</strain>
    </source>
</reference>
<protein>
    <recommendedName>
        <fullName evidence="5">Hypervirulence associated protein TUDOR domain-containing protein</fullName>
    </recommendedName>
</protein>
<dbReference type="EMBL" id="AP023099">
    <property type="protein sequence ID" value="BCE91917.1"/>
    <property type="molecule type" value="Genomic_DNA"/>
</dbReference>
<evidence type="ECO:0000313" key="3">
    <source>
        <dbReference type="EMBL" id="BCE48401.1"/>
    </source>
</evidence>
<gene>
    <name evidence="4" type="ORF">XF10B_47150</name>
    <name evidence="2" type="ORF">XF1B_48170</name>
    <name evidence="3" type="ORF">XF4B_47500</name>
</gene>
<evidence type="ECO:0000313" key="4">
    <source>
        <dbReference type="EMBL" id="BCE91917.1"/>
    </source>
</evidence>
<reference evidence="4" key="2">
    <citation type="submission" date="2020-05" db="EMBL/GenBank/DDBJ databases">
        <title>Complete genome sequence of Bradyrhizobium diazoefficiens XF10 isolated from soybean nodule.</title>
        <authorList>
            <person name="Noda R."/>
            <person name="Kakizaki K."/>
            <person name="Minamisawa K."/>
        </authorList>
    </citation>
    <scope>NUCLEOTIDE SEQUENCE</scope>
    <source>
        <strain evidence="4">XF10</strain>
    </source>
</reference>
<evidence type="ECO:0000256" key="1">
    <source>
        <dbReference type="SAM" id="MobiDB-lite"/>
    </source>
</evidence>
<dbReference type="AlphaFoldDB" id="A0A809ZG46"/>
<name>A0A809ZG46_9BRAD</name>
<feature type="region of interest" description="Disordered" evidence="1">
    <location>
        <begin position="46"/>
        <end position="75"/>
    </location>
</feature>
<sequence length="75" mass="8890">MKFEKDDWVRSARVGAKASFIGQVKEVLDGDEYVVRDDDRKRWLRKGSELTKANPKADNDNERADQRARMQHWRL</sequence>
<proteinExistence type="predicted"/>
<dbReference type="EMBL" id="AP023091">
    <property type="protein sequence ID" value="BCE22136.1"/>
    <property type="molecule type" value="Genomic_DNA"/>
</dbReference>
<evidence type="ECO:0008006" key="5">
    <source>
        <dbReference type="Google" id="ProtNLM"/>
    </source>
</evidence>
<evidence type="ECO:0000313" key="2">
    <source>
        <dbReference type="EMBL" id="BCE22136.1"/>
    </source>
</evidence>
<feature type="compositionally biased region" description="Basic and acidic residues" evidence="1">
    <location>
        <begin position="46"/>
        <end position="68"/>
    </location>
</feature>
<organism evidence="3">
    <name type="scientific">Bradyrhizobium diazoefficiens</name>
    <dbReference type="NCBI Taxonomy" id="1355477"/>
    <lineage>
        <taxon>Bacteria</taxon>
        <taxon>Pseudomonadati</taxon>
        <taxon>Pseudomonadota</taxon>
        <taxon>Alphaproteobacteria</taxon>
        <taxon>Hyphomicrobiales</taxon>
        <taxon>Nitrobacteraceae</taxon>
        <taxon>Bradyrhizobium</taxon>
    </lineage>
</organism>
<accession>A0A809ZG46</accession>
<reference evidence="3" key="3">
    <citation type="submission" date="2020-05" db="EMBL/GenBank/DDBJ databases">
        <title>Complete genome sequence of Bradyrhizobium diazoefficiens XF4 isolated from soybean nodule.</title>
        <authorList>
            <person name="Noda R."/>
            <person name="Kakizaki K."/>
            <person name="Minamisawa K."/>
        </authorList>
    </citation>
    <scope>NUCLEOTIDE SEQUENCE</scope>
    <source>
        <strain evidence="3">XF4</strain>
    </source>
</reference>